<keyword evidence="3" id="KW-1185">Reference proteome</keyword>
<evidence type="ECO:0000313" key="2">
    <source>
        <dbReference type="EMBL" id="TNC48459.1"/>
    </source>
</evidence>
<sequence>MAACDSGHLNLAGRVVKELLFGVTAFLIAITSVNALGGWLLPWMGMDEPLSGLIAIAVALFLVILLYAAFMRSG</sequence>
<dbReference type="RefSeq" id="WP_139077679.1">
    <property type="nucleotide sequence ID" value="NZ_VDFU01000017.1"/>
</dbReference>
<dbReference type="Proteomes" id="UP000305887">
    <property type="component" value="Unassembled WGS sequence"/>
</dbReference>
<feature type="transmembrane region" description="Helical" evidence="1">
    <location>
        <begin position="50"/>
        <end position="70"/>
    </location>
</feature>
<proteinExistence type="predicted"/>
<keyword evidence="1" id="KW-0812">Transmembrane</keyword>
<protein>
    <submittedName>
        <fullName evidence="2">Uncharacterized protein</fullName>
    </submittedName>
</protein>
<accession>A0A5C4MX00</accession>
<comment type="caution">
    <text evidence="2">The sequence shown here is derived from an EMBL/GenBank/DDBJ whole genome shotgun (WGS) entry which is preliminary data.</text>
</comment>
<reference evidence="2 3" key="1">
    <citation type="submission" date="2019-06" db="EMBL/GenBank/DDBJ databases">
        <title>YIM 131921 draft genome.</title>
        <authorList>
            <person name="Jiang L."/>
        </authorList>
    </citation>
    <scope>NUCLEOTIDE SEQUENCE [LARGE SCALE GENOMIC DNA]</scope>
    <source>
        <strain evidence="2 3">YIM 131921</strain>
    </source>
</reference>
<evidence type="ECO:0000256" key="1">
    <source>
        <dbReference type="SAM" id="Phobius"/>
    </source>
</evidence>
<dbReference type="EMBL" id="VDFU01000017">
    <property type="protein sequence ID" value="TNC48459.1"/>
    <property type="molecule type" value="Genomic_DNA"/>
</dbReference>
<gene>
    <name evidence="2" type="ORF">FHG66_13990</name>
</gene>
<dbReference type="AlphaFoldDB" id="A0A5C4MX00"/>
<feature type="transmembrane region" description="Helical" evidence="1">
    <location>
        <begin position="19"/>
        <end position="44"/>
    </location>
</feature>
<organism evidence="2 3">
    <name type="scientific">Rubellimicrobium rubrum</name>
    <dbReference type="NCBI Taxonomy" id="2585369"/>
    <lineage>
        <taxon>Bacteria</taxon>
        <taxon>Pseudomonadati</taxon>
        <taxon>Pseudomonadota</taxon>
        <taxon>Alphaproteobacteria</taxon>
        <taxon>Rhodobacterales</taxon>
        <taxon>Roseobacteraceae</taxon>
        <taxon>Rubellimicrobium</taxon>
    </lineage>
</organism>
<keyword evidence="1" id="KW-1133">Transmembrane helix</keyword>
<keyword evidence="1" id="KW-0472">Membrane</keyword>
<name>A0A5C4MX00_9RHOB</name>
<evidence type="ECO:0000313" key="3">
    <source>
        <dbReference type="Proteomes" id="UP000305887"/>
    </source>
</evidence>